<evidence type="ECO:0000256" key="1">
    <source>
        <dbReference type="SAM" id="MobiDB-lite"/>
    </source>
</evidence>
<evidence type="ECO:0000313" key="3">
    <source>
        <dbReference type="Proteomes" id="UP001215151"/>
    </source>
</evidence>
<evidence type="ECO:0000313" key="2">
    <source>
        <dbReference type="EMBL" id="KAJ8468780.1"/>
    </source>
</evidence>
<accession>A0AAD7TLF2</accession>
<dbReference type="AlphaFoldDB" id="A0AAD7TLF2"/>
<name>A0AAD7TLF2_9APHY</name>
<reference evidence="2" key="1">
    <citation type="submission" date="2022-11" db="EMBL/GenBank/DDBJ databases">
        <title>Genome Sequence of Cubamyces cubensis.</title>
        <authorList>
            <person name="Buettner E."/>
        </authorList>
    </citation>
    <scope>NUCLEOTIDE SEQUENCE</scope>
    <source>
        <strain evidence="2">MPL-01</strain>
    </source>
</reference>
<feature type="compositionally biased region" description="Polar residues" evidence="1">
    <location>
        <begin position="52"/>
        <end position="66"/>
    </location>
</feature>
<dbReference type="EMBL" id="JAPEVG010000321">
    <property type="protein sequence ID" value="KAJ8468780.1"/>
    <property type="molecule type" value="Genomic_DNA"/>
</dbReference>
<comment type="caution">
    <text evidence="2">The sequence shown here is derived from an EMBL/GenBank/DDBJ whole genome shotgun (WGS) entry which is preliminary data.</text>
</comment>
<organism evidence="2 3">
    <name type="scientific">Trametes cubensis</name>
    <dbReference type="NCBI Taxonomy" id="1111947"/>
    <lineage>
        <taxon>Eukaryota</taxon>
        <taxon>Fungi</taxon>
        <taxon>Dikarya</taxon>
        <taxon>Basidiomycota</taxon>
        <taxon>Agaricomycotina</taxon>
        <taxon>Agaricomycetes</taxon>
        <taxon>Polyporales</taxon>
        <taxon>Polyporaceae</taxon>
        <taxon>Trametes</taxon>
    </lineage>
</organism>
<proteinExistence type="predicted"/>
<gene>
    <name evidence="2" type="ORF">ONZ51_g9418</name>
</gene>
<protein>
    <submittedName>
        <fullName evidence="2">Uncharacterized protein</fullName>
    </submittedName>
</protein>
<feature type="region of interest" description="Disordered" evidence="1">
    <location>
        <begin position="1"/>
        <end position="72"/>
    </location>
</feature>
<dbReference type="Proteomes" id="UP001215151">
    <property type="component" value="Unassembled WGS sequence"/>
</dbReference>
<sequence>MAGTTTSKDDLPTVAQLRQTNKRTRASDSHDLNDTDTSSPSKRTRTMKPVPSAQSSTTDSVGSLTPSDDDVHLDLPEYVPNELIPRIRQLRLFTEPELNRYSIACIPSEARWGTGVHSQHLCLNDKPVVVWMVGVLRWNRLMDNVKWNIGLKFLCDDDNNAARRLRSVYSQPPYDTSNDGSLTFVNKWINASDKSVQHSFEHVYDAVDSKLQGWDPSRRVPASRLQGSDVVVVECYVKRFKPKTPGSPQKGWVSWAVTFELLRIAQLLVGPGIVDEPPPDSNASI</sequence>
<keyword evidence="3" id="KW-1185">Reference proteome</keyword>